<dbReference type="InParanoid" id="A0A067NQK3"/>
<dbReference type="SUPFAM" id="SSF56112">
    <property type="entry name" value="Protein kinase-like (PK-like)"/>
    <property type="match status" value="1"/>
</dbReference>
<dbReference type="EMBL" id="KL198006">
    <property type="protein sequence ID" value="KDQ30318.1"/>
    <property type="molecule type" value="Genomic_DNA"/>
</dbReference>
<dbReference type="AlphaFoldDB" id="A0A067NQK3"/>
<name>A0A067NQK3_PLEO1</name>
<evidence type="ECO:0000313" key="7">
    <source>
        <dbReference type="EMBL" id="KDQ30318.1"/>
    </source>
</evidence>
<keyword evidence="4" id="KW-0418">Kinase</keyword>
<feature type="domain" description="Protein kinase" evidence="6">
    <location>
        <begin position="30"/>
        <end position="297"/>
    </location>
</feature>
<keyword evidence="3" id="KW-0547">Nucleotide-binding</keyword>
<evidence type="ECO:0000256" key="1">
    <source>
        <dbReference type="ARBA" id="ARBA00022527"/>
    </source>
</evidence>
<reference evidence="8" key="1">
    <citation type="journal article" date="2014" name="Proc. Natl. Acad. Sci. U.S.A.">
        <title>Extensive sampling of basidiomycete genomes demonstrates inadequacy of the white-rot/brown-rot paradigm for wood decay fungi.</title>
        <authorList>
            <person name="Riley R."/>
            <person name="Salamov A.A."/>
            <person name="Brown D.W."/>
            <person name="Nagy L.G."/>
            <person name="Floudas D."/>
            <person name="Held B.W."/>
            <person name="Levasseur A."/>
            <person name="Lombard V."/>
            <person name="Morin E."/>
            <person name="Otillar R."/>
            <person name="Lindquist E.A."/>
            <person name="Sun H."/>
            <person name="LaButti K.M."/>
            <person name="Schmutz J."/>
            <person name="Jabbour D."/>
            <person name="Luo H."/>
            <person name="Baker S.E."/>
            <person name="Pisabarro A.G."/>
            <person name="Walton J.D."/>
            <person name="Blanchette R.A."/>
            <person name="Henrissat B."/>
            <person name="Martin F."/>
            <person name="Cullen D."/>
            <person name="Hibbett D.S."/>
            <person name="Grigoriev I.V."/>
        </authorList>
    </citation>
    <scope>NUCLEOTIDE SEQUENCE [LARGE SCALE GENOMIC DNA]</scope>
    <source>
        <strain evidence="8">PC15</strain>
    </source>
</reference>
<proteinExistence type="predicted"/>
<keyword evidence="1" id="KW-0723">Serine/threonine-protein kinase</keyword>
<accession>A0A067NQK3</accession>
<organism evidence="7 8">
    <name type="scientific">Pleurotus ostreatus (strain PC15)</name>
    <name type="common">Oyster mushroom</name>
    <dbReference type="NCBI Taxonomy" id="1137138"/>
    <lineage>
        <taxon>Eukaryota</taxon>
        <taxon>Fungi</taxon>
        <taxon>Dikarya</taxon>
        <taxon>Basidiomycota</taxon>
        <taxon>Agaricomycotina</taxon>
        <taxon>Agaricomycetes</taxon>
        <taxon>Agaricomycetidae</taxon>
        <taxon>Agaricales</taxon>
        <taxon>Pleurotineae</taxon>
        <taxon>Pleurotaceae</taxon>
        <taxon>Pleurotus</taxon>
    </lineage>
</organism>
<dbReference type="GO" id="GO:0005524">
    <property type="term" value="F:ATP binding"/>
    <property type="evidence" value="ECO:0007669"/>
    <property type="project" value="UniProtKB-KW"/>
</dbReference>
<dbReference type="PROSITE" id="PS50011">
    <property type="entry name" value="PROTEIN_KINASE_DOM"/>
    <property type="match status" value="1"/>
</dbReference>
<dbReference type="STRING" id="1137138.A0A067NQK3"/>
<dbReference type="GO" id="GO:0004674">
    <property type="term" value="F:protein serine/threonine kinase activity"/>
    <property type="evidence" value="ECO:0007669"/>
    <property type="project" value="UniProtKB-KW"/>
</dbReference>
<dbReference type="OrthoDB" id="68483at2759"/>
<dbReference type="Gene3D" id="3.30.200.20">
    <property type="entry name" value="Phosphorylase Kinase, domain 1"/>
    <property type="match status" value="1"/>
</dbReference>
<sequence length="403" mass="46445">MSSDGSLDDSLIDSWYWNAIVPPPVYFEDYTVLKRLHQTPNSNVFLVTETETDDRYILKVVDKAACSETQLSRALDEQWVLGRVCTNVQFTSLVRSWHDRKHFYFILVYYPRTLADTLCGPAFDVCRPRVYAIGIFSALQVLHEHHVIHRDLTSFNVFLREDGQVVLGGLARCKIFSKDSKGDEPVEESFFTMDEEPLSASDMLEYMSPERLAGEAYSFEADLWSVGVILYRMVVGQLPFRGNTIDEVRKSISEDELVFPEEKDIDRATEDFIRRLLCPDISQRMTEIDTIKWHPYFRFTDWDSIAKRKTISPWRPWVSSYPVLRHPRSFIEITPGDPYDEGEDPYPDFTCDNTGPLHPSTESLYPEVYRNMPSTFYGPLCASPRSISSAGFSAFTSQQMVEC</sequence>
<keyword evidence="2" id="KW-0808">Transferase</keyword>
<evidence type="ECO:0000256" key="5">
    <source>
        <dbReference type="ARBA" id="ARBA00022840"/>
    </source>
</evidence>
<evidence type="ECO:0000259" key="6">
    <source>
        <dbReference type="PROSITE" id="PS50011"/>
    </source>
</evidence>
<keyword evidence="5" id="KW-0067">ATP-binding</keyword>
<evidence type="ECO:0000313" key="8">
    <source>
        <dbReference type="Proteomes" id="UP000027073"/>
    </source>
</evidence>
<evidence type="ECO:0000256" key="2">
    <source>
        <dbReference type="ARBA" id="ARBA00022679"/>
    </source>
</evidence>
<dbReference type="Proteomes" id="UP000027073">
    <property type="component" value="Unassembled WGS sequence"/>
</dbReference>
<dbReference type="VEuPathDB" id="FungiDB:PLEOSDRAFT_1111250"/>
<dbReference type="PANTHER" id="PTHR24351">
    <property type="entry name" value="RIBOSOMAL PROTEIN S6 KINASE"/>
    <property type="match status" value="1"/>
</dbReference>
<gene>
    <name evidence="7" type="ORF">PLEOSDRAFT_1111250</name>
</gene>
<dbReference type="HOGENOM" id="CLU_683560_0_0_1"/>
<evidence type="ECO:0000256" key="4">
    <source>
        <dbReference type="ARBA" id="ARBA00022777"/>
    </source>
</evidence>
<evidence type="ECO:0000256" key="3">
    <source>
        <dbReference type="ARBA" id="ARBA00022741"/>
    </source>
</evidence>
<dbReference type="InterPro" id="IPR011009">
    <property type="entry name" value="Kinase-like_dom_sf"/>
</dbReference>
<dbReference type="InterPro" id="IPR000719">
    <property type="entry name" value="Prot_kinase_dom"/>
</dbReference>
<dbReference type="SMART" id="SM00220">
    <property type="entry name" value="S_TKc"/>
    <property type="match status" value="1"/>
</dbReference>
<dbReference type="Pfam" id="PF00069">
    <property type="entry name" value="Pkinase"/>
    <property type="match status" value="1"/>
</dbReference>
<protein>
    <recommendedName>
        <fullName evidence="6">Protein kinase domain-containing protein</fullName>
    </recommendedName>
</protein>
<dbReference type="Gene3D" id="1.10.510.10">
    <property type="entry name" value="Transferase(Phosphotransferase) domain 1"/>
    <property type="match status" value="1"/>
</dbReference>